<name>A0A6C0BCY7_9ZZZZ</name>
<dbReference type="AlphaFoldDB" id="A0A6C0BCY7"/>
<reference evidence="1" key="1">
    <citation type="journal article" date="2020" name="Nature">
        <title>Giant virus diversity and host interactions through global metagenomics.</title>
        <authorList>
            <person name="Schulz F."/>
            <person name="Roux S."/>
            <person name="Paez-Espino D."/>
            <person name="Jungbluth S."/>
            <person name="Walsh D.A."/>
            <person name="Denef V.J."/>
            <person name="McMahon K.D."/>
            <person name="Konstantinidis K.T."/>
            <person name="Eloe-Fadrosh E.A."/>
            <person name="Kyrpides N.C."/>
            <person name="Woyke T."/>
        </authorList>
    </citation>
    <scope>NUCLEOTIDE SEQUENCE</scope>
    <source>
        <strain evidence="1">GVMAG-M-3300010158-60</strain>
    </source>
</reference>
<accession>A0A6C0BCY7</accession>
<proteinExistence type="predicted"/>
<protein>
    <submittedName>
        <fullName evidence="1">Uncharacterized protein</fullName>
    </submittedName>
</protein>
<organism evidence="1">
    <name type="scientific">viral metagenome</name>
    <dbReference type="NCBI Taxonomy" id="1070528"/>
    <lineage>
        <taxon>unclassified sequences</taxon>
        <taxon>metagenomes</taxon>
        <taxon>organismal metagenomes</taxon>
    </lineage>
</organism>
<evidence type="ECO:0000313" key="1">
    <source>
        <dbReference type="EMBL" id="QHS89263.1"/>
    </source>
</evidence>
<dbReference type="EMBL" id="MN739107">
    <property type="protein sequence ID" value="QHS89263.1"/>
    <property type="molecule type" value="Genomic_DNA"/>
</dbReference>
<sequence>MSELMRTQRLVEQARASSSLASVRRAQAYYGTKPSSTRIVQTESQLLASSACTAFVGPLPPLTEGARINKLVQKVLAAEEKFGEFVRFFPTPCPVIPPLSYLPAPSTACPLPNSFLYATLPA</sequence>